<accession>A0A1F5X1E7</accession>
<evidence type="ECO:0000313" key="2">
    <source>
        <dbReference type="EMBL" id="OGF81401.1"/>
    </source>
</evidence>
<reference evidence="2 3" key="1">
    <citation type="journal article" date="2016" name="Nat. Commun.">
        <title>Thousands of microbial genomes shed light on interconnected biogeochemical processes in an aquifer system.</title>
        <authorList>
            <person name="Anantharaman K."/>
            <person name="Brown C.T."/>
            <person name="Hug L.A."/>
            <person name="Sharon I."/>
            <person name="Castelle C.J."/>
            <person name="Probst A.J."/>
            <person name="Thomas B.C."/>
            <person name="Singh A."/>
            <person name="Wilkins M.J."/>
            <person name="Karaoz U."/>
            <person name="Brodie E.L."/>
            <person name="Williams K.H."/>
            <person name="Hubbard S.S."/>
            <person name="Banfield J.F."/>
        </authorList>
    </citation>
    <scope>NUCLEOTIDE SEQUENCE [LARGE SCALE GENOMIC DNA]</scope>
</reference>
<dbReference type="STRING" id="1798351.A2930_01225"/>
<keyword evidence="1" id="KW-0812">Transmembrane</keyword>
<organism evidence="2 3">
    <name type="scientific">Candidatus Giovannonibacteria bacterium RIFCSPLOWO2_01_FULL_45_34</name>
    <dbReference type="NCBI Taxonomy" id="1798351"/>
    <lineage>
        <taxon>Bacteria</taxon>
        <taxon>Candidatus Giovannoniibacteriota</taxon>
    </lineage>
</organism>
<dbReference type="Proteomes" id="UP000178114">
    <property type="component" value="Unassembled WGS sequence"/>
</dbReference>
<feature type="transmembrane region" description="Helical" evidence="1">
    <location>
        <begin position="25"/>
        <end position="49"/>
    </location>
</feature>
<gene>
    <name evidence="2" type="ORF">A2930_01225</name>
</gene>
<comment type="caution">
    <text evidence="2">The sequence shown here is derived from an EMBL/GenBank/DDBJ whole genome shotgun (WGS) entry which is preliminary data.</text>
</comment>
<dbReference type="EMBL" id="MFID01000011">
    <property type="protein sequence ID" value="OGF81401.1"/>
    <property type="molecule type" value="Genomic_DNA"/>
</dbReference>
<sequence length="206" mass="23896">MAETVREENLPKKPKRKWLPFGEGVRRGVIVGAFLYFGWLFIIFLTHHFLDATEWSRTLTMYLLSTEKIVNLLTLRGIAVMAFSVAILFPGLWLLGNVPLKTVEDSIAKIWGKVFKKKKEKKFLFCVKLKDKSFFGGYPIGFVMQVVRREDDEINYYFLEKNKIYYHTWWPGLLHLTLPFVAADDVVILNIPVRAVLKIYFSAGAL</sequence>
<name>A0A1F5X1E7_9BACT</name>
<feature type="transmembrane region" description="Helical" evidence="1">
    <location>
        <begin position="69"/>
        <end position="95"/>
    </location>
</feature>
<evidence type="ECO:0000256" key="1">
    <source>
        <dbReference type="SAM" id="Phobius"/>
    </source>
</evidence>
<evidence type="ECO:0000313" key="3">
    <source>
        <dbReference type="Proteomes" id="UP000178114"/>
    </source>
</evidence>
<protein>
    <submittedName>
        <fullName evidence="2">Uncharacterized protein</fullName>
    </submittedName>
</protein>
<dbReference type="AlphaFoldDB" id="A0A1F5X1E7"/>
<keyword evidence="1" id="KW-1133">Transmembrane helix</keyword>
<keyword evidence="1" id="KW-0472">Membrane</keyword>
<proteinExistence type="predicted"/>